<evidence type="ECO:0000256" key="7">
    <source>
        <dbReference type="ARBA" id="ARBA00031934"/>
    </source>
</evidence>
<dbReference type="InterPro" id="IPR029058">
    <property type="entry name" value="AB_hydrolase_fold"/>
</dbReference>
<proteinExistence type="predicted"/>
<protein>
    <recommendedName>
        <fullName evidence="2">Palmitoyl-protein thioesterase 1</fullName>
        <ecNumber evidence="1">3.1.2.22</ecNumber>
    </recommendedName>
    <alternativeName>
        <fullName evidence="7">Palmitoyl-protein hydrolase 1</fullName>
    </alternativeName>
</protein>
<evidence type="ECO:0000313" key="9">
    <source>
        <dbReference type="EMBL" id="GAA5801280.1"/>
    </source>
</evidence>
<dbReference type="InterPro" id="IPR002472">
    <property type="entry name" value="Palm_thioest"/>
</dbReference>
<keyword evidence="6" id="KW-0325">Glycoprotein</keyword>
<evidence type="ECO:0000256" key="3">
    <source>
        <dbReference type="ARBA" id="ARBA00022729"/>
    </source>
</evidence>
<organism evidence="9 10">
    <name type="scientific">Helicostylum pulchrum</name>
    <dbReference type="NCBI Taxonomy" id="562976"/>
    <lineage>
        <taxon>Eukaryota</taxon>
        <taxon>Fungi</taxon>
        <taxon>Fungi incertae sedis</taxon>
        <taxon>Mucoromycota</taxon>
        <taxon>Mucoromycotina</taxon>
        <taxon>Mucoromycetes</taxon>
        <taxon>Mucorales</taxon>
        <taxon>Mucorineae</taxon>
        <taxon>Mucoraceae</taxon>
        <taxon>Helicostylum</taxon>
    </lineage>
</organism>
<evidence type="ECO:0000256" key="6">
    <source>
        <dbReference type="ARBA" id="ARBA00023180"/>
    </source>
</evidence>
<dbReference type="EMBL" id="BAABUJ010000018">
    <property type="protein sequence ID" value="GAA5801280.1"/>
    <property type="molecule type" value="Genomic_DNA"/>
</dbReference>
<keyword evidence="4" id="KW-0378">Hydrolase</keyword>
<dbReference type="EC" id="3.1.2.22" evidence="1"/>
<name>A0ABP9Y3L1_9FUNG</name>
<dbReference type="SUPFAM" id="SSF53474">
    <property type="entry name" value="alpha/beta-Hydrolases"/>
    <property type="match status" value="1"/>
</dbReference>
<evidence type="ECO:0000256" key="8">
    <source>
        <dbReference type="SAM" id="SignalP"/>
    </source>
</evidence>
<evidence type="ECO:0000256" key="1">
    <source>
        <dbReference type="ARBA" id="ARBA00012423"/>
    </source>
</evidence>
<dbReference type="Proteomes" id="UP001476247">
    <property type="component" value="Unassembled WGS sequence"/>
</dbReference>
<feature type="chain" id="PRO_5045829767" description="Palmitoyl-protein thioesterase 1" evidence="8">
    <location>
        <begin position="19"/>
        <end position="544"/>
    </location>
</feature>
<dbReference type="Gene3D" id="3.40.50.1820">
    <property type="entry name" value="alpha/beta hydrolase"/>
    <property type="match status" value="1"/>
</dbReference>
<evidence type="ECO:0000313" key="10">
    <source>
        <dbReference type="Proteomes" id="UP001476247"/>
    </source>
</evidence>
<accession>A0ABP9Y3L1</accession>
<feature type="signal peptide" evidence="8">
    <location>
        <begin position="1"/>
        <end position="18"/>
    </location>
</feature>
<evidence type="ECO:0000256" key="5">
    <source>
        <dbReference type="ARBA" id="ARBA00023157"/>
    </source>
</evidence>
<reference evidence="9 10" key="1">
    <citation type="submission" date="2024-04" db="EMBL/GenBank/DDBJ databases">
        <title>genome sequences of Mucor flavus KT1a and Helicostylum pulchrum KT1b strains isolation_sourced from the surface of a dry-aged beef.</title>
        <authorList>
            <person name="Toyotome T."/>
            <person name="Hosono M."/>
            <person name="Torimaru M."/>
            <person name="Fukuda K."/>
            <person name="Mikami N."/>
        </authorList>
    </citation>
    <scope>NUCLEOTIDE SEQUENCE [LARGE SCALE GENOMIC DNA]</scope>
    <source>
        <strain evidence="9 10">KT1b</strain>
    </source>
</reference>
<dbReference type="PANTHER" id="PTHR11247">
    <property type="entry name" value="PALMITOYL-PROTEIN THIOESTERASE/DOLICHYLDIPHOSPHATASE 1"/>
    <property type="match status" value="1"/>
</dbReference>
<dbReference type="PANTHER" id="PTHR11247:SF8">
    <property type="entry name" value="PALMITOYL-PROTEIN THIOESTERASE 1"/>
    <property type="match status" value="1"/>
</dbReference>
<dbReference type="PRINTS" id="PR00414">
    <property type="entry name" value="PPTHIESTRASE"/>
</dbReference>
<dbReference type="Pfam" id="PF02089">
    <property type="entry name" value="Palm_thioest"/>
    <property type="match status" value="1"/>
</dbReference>
<evidence type="ECO:0000256" key="4">
    <source>
        <dbReference type="ARBA" id="ARBA00022801"/>
    </source>
</evidence>
<keyword evidence="5" id="KW-1015">Disulfide bond</keyword>
<keyword evidence="3 8" id="KW-0732">Signal</keyword>
<sequence length="544" mass="62296">MIFIRLFILLLSSSLCFAVQKPVVLWHGMGDDCCNPESMGRVKGLLESQLPGTFIYSVRVGDTTESDHKAGFFGKINDQVDAVCEELSSIPELMNGFNAIGFSQGGLLLRTYVERCNRPAIHRLITFGSPHGGVSDIPNCMNPRDFTCRLMRSMVKSGVYSNYIQNRIIQAQYYRDKGYLEKNQFLPFINNELVDEKNESYKENIQSLDKLILIRFSEDVMIKPGFSAWFWIDNDQGELVPLQNQTLYKNDWLGLKSLNNQGRLEFLVCPGQHMQISDEYLKSIEDRCPNTEYGIPVERFAQLVSTHWQFDHLDSIKSGTYKIISELFQEHIKISIEATNNDNDNNAPFINNQRQKSFNTVRSSSSWDTMMDLEILHAQIFGAIQAHTEGSLHIAWDRLSDKLGQPAFEMYIRMIALKHCTLDIKEEDEGDYLSSTCLKEKASALSLELDEYININLNAVFMALEKDILPNLLANTSKDLSDVLAYFNRLFLLKDNQHLYLQVTPWSTEQSDLKSKLLPLLERSVLNDDHLTDFFESYACLSRA</sequence>
<comment type="caution">
    <text evidence="9">The sequence shown here is derived from an EMBL/GenBank/DDBJ whole genome shotgun (WGS) entry which is preliminary data.</text>
</comment>
<keyword evidence="10" id="KW-1185">Reference proteome</keyword>
<evidence type="ECO:0000256" key="2">
    <source>
        <dbReference type="ARBA" id="ARBA00014212"/>
    </source>
</evidence>
<gene>
    <name evidence="9" type="ORF">HPULCUR_006726</name>
</gene>